<protein>
    <submittedName>
        <fullName evidence="3">DUF2933 domain-containing protein</fullName>
    </submittedName>
</protein>
<feature type="transmembrane region" description="Helical" evidence="2">
    <location>
        <begin position="35"/>
        <end position="54"/>
    </location>
</feature>
<reference evidence="3 4" key="1">
    <citation type="submission" date="2020-05" db="EMBL/GenBank/DDBJ databases">
        <title>Genome Sequencing of Type Strains.</title>
        <authorList>
            <person name="Lemaire J.F."/>
            <person name="Inderbitzin P."/>
            <person name="Gregorio O.A."/>
            <person name="Collins S.B."/>
            <person name="Wespe N."/>
            <person name="Knight-Connoni V."/>
        </authorList>
    </citation>
    <scope>NUCLEOTIDE SEQUENCE [LARGE SCALE GENOMIC DNA]</scope>
    <source>
        <strain evidence="3 4">ATCC 25174</strain>
    </source>
</reference>
<feature type="compositionally biased region" description="Basic and acidic residues" evidence="1">
    <location>
        <begin position="65"/>
        <end position="88"/>
    </location>
</feature>
<evidence type="ECO:0000256" key="2">
    <source>
        <dbReference type="SAM" id="Phobius"/>
    </source>
</evidence>
<keyword evidence="4" id="KW-1185">Reference proteome</keyword>
<keyword evidence="2" id="KW-0812">Transmembrane</keyword>
<dbReference type="Proteomes" id="UP000565724">
    <property type="component" value="Unassembled WGS sequence"/>
</dbReference>
<evidence type="ECO:0000313" key="4">
    <source>
        <dbReference type="Proteomes" id="UP000565724"/>
    </source>
</evidence>
<comment type="caution">
    <text evidence="3">The sequence shown here is derived from an EMBL/GenBank/DDBJ whole genome shotgun (WGS) entry which is preliminary data.</text>
</comment>
<organism evidence="3 4">
    <name type="scientific">Cellulomonas humilata</name>
    <dbReference type="NCBI Taxonomy" id="144055"/>
    <lineage>
        <taxon>Bacteria</taxon>
        <taxon>Bacillati</taxon>
        <taxon>Actinomycetota</taxon>
        <taxon>Actinomycetes</taxon>
        <taxon>Micrococcales</taxon>
        <taxon>Cellulomonadaceae</taxon>
        <taxon>Cellulomonas</taxon>
    </lineage>
</organism>
<keyword evidence="2" id="KW-1133">Transmembrane helix</keyword>
<dbReference type="EMBL" id="JABMCI010000057">
    <property type="protein sequence ID" value="NUU16994.1"/>
    <property type="molecule type" value="Genomic_DNA"/>
</dbReference>
<dbReference type="Pfam" id="PF11666">
    <property type="entry name" value="DUF2933"/>
    <property type="match status" value="1"/>
</dbReference>
<accession>A0A7Y5ZZI0</accession>
<evidence type="ECO:0000256" key="1">
    <source>
        <dbReference type="SAM" id="MobiDB-lite"/>
    </source>
</evidence>
<evidence type="ECO:0000313" key="3">
    <source>
        <dbReference type="EMBL" id="NUU16994.1"/>
    </source>
</evidence>
<dbReference type="RefSeq" id="WP_210767775.1">
    <property type="nucleotide sequence ID" value="NZ_JABMCI010000057.1"/>
</dbReference>
<dbReference type="InterPro" id="IPR021682">
    <property type="entry name" value="DUF2933"/>
</dbReference>
<feature type="transmembrane region" description="Helical" evidence="2">
    <location>
        <begin position="12"/>
        <end position="29"/>
    </location>
</feature>
<feature type="region of interest" description="Disordered" evidence="1">
    <location>
        <begin position="58"/>
        <end position="88"/>
    </location>
</feature>
<name>A0A7Y5ZZI0_9CELL</name>
<proteinExistence type="predicted"/>
<sequence>MTMNHSGLGHVKWMALIAAGLFGVLLLFGNSAGEALRYAILLACPLMMVGMMFGGHSGHSGHGKGRGDEASAAPRADKDEPVSHHHTS</sequence>
<dbReference type="AlphaFoldDB" id="A0A7Y5ZZI0"/>
<gene>
    <name evidence="3" type="ORF">HP550_06995</name>
</gene>
<keyword evidence="2" id="KW-0472">Membrane</keyword>